<dbReference type="AlphaFoldDB" id="A0A316C018"/>
<comment type="caution">
    <text evidence="1">The sequence shown here is derived from an EMBL/GenBank/DDBJ whole genome shotgun (WGS) entry which is preliminary data.</text>
</comment>
<dbReference type="Proteomes" id="UP000245396">
    <property type="component" value="Unassembled WGS sequence"/>
</dbReference>
<sequence length="78" mass="8950">MNDEPNFVRASMVPMEWTVECPVCGAAVSVPEVEEDDAGIWHAAREHCIVECECGVYIEPYGANIIECRDPPWRQRRW</sequence>
<evidence type="ECO:0000313" key="1">
    <source>
        <dbReference type="EMBL" id="PWJ80623.1"/>
    </source>
</evidence>
<reference evidence="1 2" key="1">
    <citation type="submission" date="2018-05" db="EMBL/GenBank/DDBJ databases">
        <title>Genomic Encyclopedia of Type Strains, Phase IV (KMG-IV): sequencing the most valuable type-strain genomes for metagenomic binning, comparative biology and taxonomic classification.</title>
        <authorList>
            <person name="Goeker M."/>
        </authorList>
    </citation>
    <scope>NUCLEOTIDE SEQUENCE [LARGE SCALE GENOMIC DNA]</scope>
    <source>
        <strain evidence="1 2">DSM 6986</strain>
    </source>
</reference>
<accession>A0A316C018</accession>
<keyword evidence="2" id="KW-1185">Reference proteome</keyword>
<organism evidence="1 2">
    <name type="scientific">Pseudaminobacter salicylatoxidans</name>
    <dbReference type="NCBI Taxonomy" id="93369"/>
    <lineage>
        <taxon>Bacteria</taxon>
        <taxon>Pseudomonadati</taxon>
        <taxon>Pseudomonadota</taxon>
        <taxon>Alphaproteobacteria</taxon>
        <taxon>Hyphomicrobiales</taxon>
        <taxon>Phyllobacteriaceae</taxon>
        <taxon>Pseudaminobacter</taxon>
    </lineage>
</organism>
<name>A0A316C018_PSESE</name>
<dbReference type="EMBL" id="QGGG01000012">
    <property type="protein sequence ID" value="PWJ80623.1"/>
    <property type="molecule type" value="Genomic_DNA"/>
</dbReference>
<gene>
    <name evidence="1" type="ORF">C7441_112165</name>
</gene>
<protein>
    <submittedName>
        <fullName evidence="1">Uncharacterized protein</fullName>
    </submittedName>
</protein>
<evidence type="ECO:0000313" key="2">
    <source>
        <dbReference type="Proteomes" id="UP000245396"/>
    </source>
</evidence>
<proteinExistence type="predicted"/>